<dbReference type="Pfam" id="PF26585">
    <property type="entry name" value="STX17_N"/>
    <property type="match status" value="1"/>
</dbReference>
<proteinExistence type="predicted"/>
<protein>
    <submittedName>
        <fullName evidence="9">Syntaxin-17-like</fullName>
    </submittedName>
</protein>
<dbReference type="InterPro" id="IPR000727">
    <property type="entry name" value="T_SNARE_dom"/>
</dbReference>
<dbReference type="SUPFAM" id="SSF58038">
    <property type="entry name" value="SNARE fusion complex"/>
    <property type="match status" value="1"/>
</dbReference>
<keyword evidence="3 6" id="KW-0472">Membrane</keyword>
<keyword evidence="8" id="KW-1185">Reference proteome</keyword>
<dbReference type="InterPro" id="IPR045860">
    <property type="entry name" value="Snake_toxin-like_sf"/>
</dbReference>
<dbReference type="InterPro" id="IPR000472">
    <property type="entry name" value="Activin_recp"/>
</dbReference>
<dbReference type="InterPro" id="IPR059001">
    <property type="entry name" value="STX17_N"/>
</dbReference>
<dbReference type="SMART" id="SM00397">
    <property type="entry name" value="t_SNARE"/>
    <property type="match status" value="1"/>
</dbReference>
<feature type="domain" description="T-SNARE coiled-coil homology" evidence="7">
    <location>
        <begin position="161"/>
        <end position="223"/>
    </location>
</feature>
<dbReference type="PROSITE" id="PS50192">
    <property type="entry name" value="T_SNARE"/>
    <property type="match status" value="1"/>
</dbReference>
<feature type="coiled-coil region" evidence="4">
    <location>
        <begin position="136"/>
        <end position="191"/>
    </location>
</feature>
<evidence type="ECO:0000256" key="1">
    <source>
        <dbReference type="ARBA" id="ARBA00004370"/>
    </source>
</evidence>
<keyword evidence="6" id="KW-1133">Transmembrane helix</keyword>
<sequence length="376" mass="42906">MRRRLTVTECEPQDVSKQPLRRLEVPLNRFTKVAIPLHLEILEKHKANIHRFAELRQWDRVHREQVNAARTVQQLKSDILEIDLVRCQVRDEDVVEFDRRLEPIKTRAIEAVVELISLQHGDRGYEIPRLSDSALCEESEAENESAASERLQLLEAVEISLEEKRQVLQSWENLKQDLDDLNAMMAELSAAVRQQGEAVDRIEDHVSVADANVEEGTRILAAAAKMKMMRFRLPGPSSGRHPRPDRLLTGSRLPLGGRPQRVRVRCFNKKDMFPPGNPIRCQVNEKMRSVNVVQCCTDTDYCNRGLQPVLSPPTTTQDPDEQASGMNQSLSRWHLTAIISVPICLACFGVCGIVCLYQIYQRNRAPSRQPCAQVRR</sequence>
<gene>
    <name evidence="9" type="primary">LOC106816459</name>
</gene>
<accession>A0ABM1EWJ7</accession>
<dbReference type="Gene3D" id="2.10.60.10">
    <property type="entry name" value="CD59"/>
    <property type="match status" value="1"/>
</dbReference>
<organism evidence="8 9">
    <name type="scientific">Priapulus caudatus</name>
    <name type="common">Priapulid worm</name>
    <dbReference type="NCBI Taxonomy" id="37621"/>
    <lineage>
        <taxon>Eukaryota</taxon>
        <taxon>Metazoa</taxon>
        <taxon>Ecdysozoa</taxon>
        <taxon>Scalidophora</taxon>
        <taxon>Priapulida</taxon>
        <taxon>Priapulimorpha</taxon>
        <taxon>Priapulimorphida</taxon>
        <taxon>Priapulidae</taxon>
        <taxon>Priapulus</taxon>
    </lineage>
</organism>
<evidence type="ECO:0000313" key="8">
    <source>
        <dbReference type="Proteomes" id="UP000695022"/>
    </source>
</evidence>
<dbReference type="RefSeq" id="XP_014676568.1">
    <property type="nucleotide sequence ID" value="XM_014821082.1"/>
</dbReference>
<evidence type="ECO:0000313" key="9">
    <source>
        <dbReference type="RefSeq" id="XP_014676568.1"/>
    </source>
</evidence>
<evidence type="ECO:0000256" key="3">
    <source>
        <dbReference type="ARBA" id="ARBA00023136"/>
    </source>
</evidence>
<evidence type="ECO:0000256" key="2">
    <source>
        <dbReference type="ARBA" id="ARBA00022729"/>
    </source>
</evidence>
<dbReference type="Gene3D" id="1.20.5.110">
    <property type="match status" value="1"/>
</dbReference>
<name>A0ABM1EWJ7_PRICU</name>
<feature type="transmembrane region" description="Helical" evidence="6">
    <location>
        <begin position="333"/>
        <end position="360"/>
    </location>
</feature>
<dbReference type="GeneID" id="106816459"/>
<dbReference type="Proteomes" id="UP000695022">
    <property type="component" value="Unplaced"/>
</dbReference>
<dbReference type="Pfam" id="PF01064">
    <property type="entry name" value="Activin_recp"/>
    <property type="match status" value="1"/>
</dbReference>
<keyword evidence="6" id="KW-0812">Transmembrane</keyword>
<evidence type="ECO:0000256" key="4">
    <source>
        <dbReference type="SAM" id="Coils"/>
    </source>
</evidence>
<feature type="region of interest" description="Disordered" evidence="5">
    <location>
        <begin position="234"/>
        <end position="254"/>
    </location>
</feature>
<evidence type="ECO:0000256" key="6">
    <source>
        <dbReference type="SAM" id="Phobius"/>
    </source>
</evidence>
<comment type="subcellular location">
    <subcellularLocation>
        <location evidence="1">Membrane</location>
    </subcellularLocation>
</comment>
<evidence type="ECO:0000259" key="7">
    <source>
        <dbReference type="PROSITE" id="PS50192"/>
    </source>
</evidence>
<keyword evidence="2" id="KW-0732">Signal</keyword>
<keyword evidence="4" id="KW-0175">Coiled coil</keyword>
<reference evidence="9" key="1">
    <citation type="submission" date="2025-08" db="UniProtKB">
        <authorList>
            <consortium name="RefSeq"/>
        </authorList>
    </citation>
    <scope>IDENTIFICATION</scope>
</reference>
<evidence type="ECO:0000256" key="5">
    <source>
        <dbReference type="SAM" id="MobiDB-lite"/>
    </source>
</evidence>